<evidence type="ECO:0000313" key="10">
    <source>
        <dbReference type="EMBL" id="KAJ7766762.1"/>
    </source>
</evidence>
<evidence type="ECO:0000256" key="1">
    <source>
        <dbReference type="ARBA" id="ARBA00001971"/>
    </source>
</evidence>
<dbReference type="GO" id="GO:0016705">
    <property type="term" value="F:oxidoreductase activity, acting on paired donors, with incorporation or reduction of molecular oxygen"/>
    <property type="evidence" value="ECO:0007669"/>
    <property type="project" value="InterPro"/>
</dbReference>
<feature type="signal peptide" evidence="9">
    <location>
        <begin position="1"/>
        <end position="18"/>
    </location>
</feature>
<feature type="chain" id="PRO_5041930228" evidence="9">
    <location>
        <begin position="19"/>
        <end position="485"/>
    </location>
</feature>
<comment type="cofactor">
    <cofactor evidence="1 8">
        <name>heme</name>
        <dbReference type="ChEBI" id="CHEBI:30413"/>
    </cofactor>
</comment>
<dbReference type="GO" id="GO:0005506">
    <property type="term" value="F:iron ion binding"/>
    <property type="evidence" value="ECO:0007669"/>
    <property type="project" value="InterPro"/>
</dbReference>
<protein>
    <submittedName>
        <fullName evidence="10">Cytochrome P450</fullName>
    </submittedName>
</protein>
<evidence type="ECO:0000256" key="4">
    <source>
        <dbReference type="ARBA" id="ARBA00022723"/>
    </source>
</evidence>
<reference evidence="10" key="1">
    <citation type="submission" date="2023-03" db="EMBL/GenBank/DDBJ databases">
        <title>Massive genome expansion in bonnet fungi (Mycena s.s.) driven by repeated elements and novel gene families across ecological guilds.</title>
        <authorList>
            <consortium name="Lawrence Berkeley National Laboratory"/>
            <person name="Harder C.B."/>
            <person name="Miyauchi S."/>
            <person name="Viragh M."/>
            <person name="Kuo A."/>
            <person name="Thoen E."/>
            <person name="Andreopoulos B."/>
            <person name="Lu D."/>
            <person name="Skrede I."/>
            <person name="Drula E."/>
            <person name="Henrissat B."/>
            <person name="Morin E."/>
            <person name="Kohler A."/>
            <person name="Barry K."/>
            <person name="LaButti K."/>
            <person name="Morin E."/>
            <person name="Salamov A."/>
            <person name="Lipzen A."/>
            <person name="Mereny Z."/>
            <person name="Hegedus B."/>
            <person name="Baldrian P."/>
            <person name="Stursova M."/>
            <person name="Weitz H."/>
            <person name="Taylor A."/>
            <person name="Grigoriev I.V."/>
            <person name="Nagy L.G."/>
            <person name="Martin F."/>
            <person name="Kauserud H."/>
        </authorList>
    </citation>
    <scope>NUCLEOTIDE SEQUENCE</scope>
    <source>
        <strain evidence="10">CBHHK182m</strain>
    </source>
</reference>
<dbReference type="PRINTS" id="PR00385">
    <property type="entry name" value="P450"/>
</dbReference>
<evidence type="ECO:0000256" key="7">
    <source>
        <dbReference type="ARBA" id="ARBA00023033"/>
    </source>
</evidence>
<dbReference type="GO" id="GO:0020037">
    <property type="term" value="F:heme binding"/>
    <property type="evidence" value="ECO:0007669"/>
    <property type="project" value="InterPro"/>
</dbReference>
<feature type="binding site" description="axial binding residue" evidence="8">
    <location>
        <position position="425"/>
    </location>
    <ligand>
        <name>heme</name>
        <dbReference type="ChEBI" id="CHEBI:30413"/>
    </ligand>
    <ligandPart>
        <name>Fe</name>
        <dbReference type="ChEBI" id="CHEBI:18248"/>
    </ligandPart>
</feature>
<organism evidence="10 11">
    <name type="scientific">Mycena metata</name>
    <dbReference type="NCBI Taxonomy" id="1033252"/>
    <lineage>
        <taxon>Eukaryota</taxon>
        <taxon>Fungi</taxon>
        <taxon>Dikarya</taxon>
        <taxon>Basidiomycota</taxon>
        <taxon>Agaricomycotina</taxon>
        <taxon>Agaricomycetes</taxon>
        <taxon>Agaricomycetidae</taxon>
        <taxon>Agaricales</taxon>
        <taxon>Marasmiineae</taxon>
        <taxon>Mycenaceae</taxon>
        <taxon>Mycena</taxon>
    </lineage>
</organism>
<proteinExistence type="inferred from homology"/>
<keyword evidence="11" id="KW-1185">Reference proteome</keyword>
<evidence type="ECO:0000313" key="11">
    <source>
        <dbReference type="Proteomes" id="UP001215598"/>
    </source>
</evidence>
<gene>
    <name evidence="10" type="ORF">B0H16DRAFT_1309049</name>
</gene>
<keyword evidence="7" id="KW-0503">Monooxygenase</keyword>
<dbReference type="EMBL" id="JARKIB010000023">
    <property type="protein sequence ID" value="KAJ7766762.1"/>
    <property type="molecule type" value="Genomic_DNA"/>
</dbReference>
<keyword evidence="8" id="KW-0349">Heme</keyword>
<evidence type="ECO:0000256" key="3">
    <source>
        <dbReference type="ARBA" id="ARBA00010617"/>
    </source>
</evidence>
<comment type="caution">
    <text evidence="10">The sequence shown here is derived from an EMBL/GenBank/DDBJ whole genome shotgun (WGS) entry which is preliminary data.</text>
</comment>
<dbReference type="InterPro" id="IPR050121">
    <property type="entry name" value="Cytochrome_P450_monoxygenase"/>
</dbReference>
<comment type="similarity">
    <text evidence="3">Belongs to the cytochrome P450 family.</text>
</comment>
<evidence type="ECO:0000256" key="6">
    <source>
        <dbReference type="ARBA" id="ARBA00023004"/>
    </source>
</evidence>
<dbReference type="Pfam" id="PF00067">
    <property type="entry name" value="p450"/>
    <property type="match status" value="1"/>
</dbReference>
<dbReference type="SUPFAM" id="SSF48264">
    <property type="entry name" value="Cytochrome P450"/>
    <property type="match status" value="1"/>
</dbReference>
<dbReference type="InterPro" id="IPR001128">
    <property type="entry name" value="Cyt_P450"/>
</dbReference>
<feature type="non-terminal residue" evidence="10">
    <location>
        <position position="485"/>
    </location>
</feature>
<evidence type="ECO:0000256" key="9">
    <source>
        <dbReference type="SAM" id="SignalP"/>
    </source>
</evidence>
<comment type="pathway">
    <text evidence="2">Secondary metabolite biosynthesis.</text>
</comment>
<keyword evidence="4 8" id="KW-0479">Metal-binding</keyword>
<dbReference type="PANTHER" id="PTHR24305:SF187">
    <property type="entry name" value="P450, PUTATIVE (EUROFUNG)-RELATED"/>
    <property type="match status" value="1"/>
</dbReference>
<dbReference type="InterPro" id="IPR036396">
    <property type="entry name" value="Cyt_P450_sf"/>
</dbReference>
<dbReference type="PRINTS" id="PR00463">
    <property type="entry name" value="EP450I"/>
</dbReference>
<dbReference type="Gene3D" id="1.10.630.10">
    <property type="entry name" value="Cytochrome P450"/>
    <property type="match status" value="1"/>
</dbReference>
<keyword evidence="6 8" id="KW-0408">Iron</keyword>
<name>A0AAD7JN20_9AGAR</name>
<evidence type="ECO:0000256" key="8">
    <source>
        <dbReference type="PIRSR" id="PIRSR602401-1"/>
    </source>
</evidence>
<accession>A0AAD7JN20</accession>
<dbReference type="AlphaFoldDB" id="A0AAD7JN20"/>
<evidence type="ECO:0000256" key="5">
    <source>
        <dbReference type="ARBA" id="ARBA00023002"/>
    </source>
</evidence>
<keyword evidence="5" id="KW-0560">Oxidoreductase</keyword>
<sequence>LVCAYLVFLATLSVSIAAYRLSPFHPLAQYPGPALGKVTKLWGLWIAWRGYTHIYCKKLHDTYGPYIRTGPNELSVIDGLAVRQILNSGGLDKGRYYDTGDYEYTPPTIVSLTGEAHTAKRRVWNRAMTSAAMREYDQLLVKRTSQLLSCLREQKGTLNLVDWFDLFALDLMGDLAFGGGFEMLRAGEDAEGVGTRIRSFMKASAVAGHIPWIISTLHLFPLVGRAIKEFNQFGQGLAIQRVKNGAIGTKDLWYHLATGLEKVQPTLESSAADGIVAIVAASDTTASVLSSLVWFLLSNPEYYSRVQSELDSVFIDGDDLFDVTKHEQLEFLAACINETLRLHPPLPSSGSRQVKPNEGARTIAGRYFIPEGTSIFLPSYSLHRNPEYFSPHPDQFIPDRWLPESNFEKHDTSVFVPFSLGPASCVGQKFARRELLMVITALFKSFRLSFSEGFDSAAWPTHIHDYFVVTRGPLRVNLTRHHNDL</sequence>
<dbReference type="InterPro" id="IPR002401">
    <property type="entry name" value="Cyt_P450_E_grp-I"/>
</dbReference>
<dbReference type="GO" id="GO:0004497">
    <property type="term" value="F:monooxygenase activity"/>
    <property type="evidence" value="ECO:0007669"/>
    <property type="project" value="UniProtKB-KW"/>
</dbReference>
<dbReference type="PANTHER" id="PTHR24305">
    <property type="entry name" value="CYTOCHROME P450"/>
    <property type="match status" value="1"/>
</dbReference>
<evidence type="ECO:0000256" key="2">
    <source>
        <dbReference type="ARBA" id="ARBA00005179"/>
    </source>
</evidence>
<keyword evidence="9" id="KW-0732">Signal</keyword>
<dbReference type="Proteomes" id="UP001215598">
    <property type="component" value="Unassembled WGS sequence"/>
</dbReference>